<dbReference type="PANTHER" id="PTHR46558">
    <property type="entry name" value="TRACRIPTIONAL REGULATORY PROTEIN-RELATED-RELATED"/>
    <property type="match status" value="1"/>
</dbReference>
<proteinExistence type="predicted"/>
<evidence type="ECO:0000259" key="3">
    <source>
        <dbReference type="PROSITE" id="PS50943"/>
    </source>
</evidence>
<dbReference type="CDD" id="cd00093">
    <property type="entry name" value="HTH_XRE"/>
    <property type="match status" value="1"/>
</dbReference>
<dbReference type="InterPro" id="IPR001387">
    <property type="entry name" value="Cro/C1-type_HTH"/>
</dbReference>
<evidence type="ECO:0000313" key="4">
    <source>
        <dbReference type="EMBL" id="SQF68037.1"/>
    </source>
</evidence>
<keyword evidence="2" id="KW-0472">Membrane</keyword>
<evidence type="ECO:0000313" key="5">
    <source>
        <dbReference type="Proteomes" id="UP000249571"/>
    </source>
</evidence>
<evidence type="ECO:0000256" key="2">
    <source>
        <dbReference type="SAM" id="Phobius"/>
    </source>
</evidence>
<dbReference type="Proteomes" id="UP000249571">
    <property type="component" value="Chromosome 1"/>
</dbReference>
<reference evidence="4 5" key="1">
    <citation type="submission" date="2018-06" db="EMBL/GenBank/DDBJ databases">
        <authorList>
            <consortium name="Pathogen Informatics"/>
            <person name="Doyle S."/>
        </authorList>
    </citation>
    <scope>NUCLEOTIDE SEQUENCE [LARGE SCALE GENOMIC DNA]</scope>
    <source>
        <strain evidence="4 5">NCTC6179</strain>
    </source>
</reference>
<dbReference type="Pfam" id="PF01381">
    <property type="entry name" value="HTH_3"/>
    <property type="match status" value="1"/>
</dbReference>
<protein>
    <submittedName>
        <fullName evidence="4">XRE family transcriptional regulator</fullName>
    </submittedName>
</protein>
<dbReference type="GO" id="GO:0003677">
    <property type="term" value="F:DNA binding"/>
    <property type="evidence" value="ECO:0007669"/>
    <property type="project" value="UniProtKB-KW"/>
</dbReference>
<dbReference type="AlphaFoldDB" id="A0A9X8XGS1"/>
<gene>
    <name evidence="4" type="ORF">NCTC6179_02247</name>
</gene>
<keyword evidence="1" id="KW-0238">DNA-binding</keyword>
<dbReference type="PANTHER" id="PTHR46558:SF15">
    <property type="entry name" value="HELIX-TURN-HELIX DOMAIN PROTEIN"/>
    <property type="match status" value="1"/>
</dbReference>
<feature type="domain" description="HTH cro/C1-type" evidence="3">
    <location>
        <begin position="11"/>
        <end position="65"/>
    </location>
</feature>
<organism evidence="4 5">
    <name type="scientific">Streptococcus dysgalactiae subsp. equisimilis</name>
    <name type="common">Streptococcus equisimilis</name>
    <dbReference type="NCBI Taxonomy" id="119602"/>
    <lineage>
        <taxon>Bacteria</taxon>
        <taxon>Bacillati</taxon>
        <taxon>Bacillota</taxon>
        <taxon>Bacilli</taxon>
        <taxon>Lactobacillales</taxon>
        <taxon>Streptococcaceae</taxon>
        <taxon>Streptococcus</taxon>
    </lineage>
</organism>
<dbReference type="RefSeq" id="WP_111717822.1">
    <property type="nucleotide sequence ID" value="NZ_JANCPS010000104.1"/>
</dbReference>
<dbReference type="SUPFAM" id="SSF47413">
    <property type="entry name" value="lambda repressor-like DNA-binding domains"/>
    <property type="match status" value="1"/>
</dbReference>
<evidence type="ECO:0000256" key="1">
    <source>
        <dbReference type="ARBA" id="ARBA00023125"/>
    </source>
</evidence>
<dbReference type="EMBL" id="LS483361">
    <property type="protein sequence ID" value="SQF68037.1"/>
    <property type="molecule type" value="Genomic_DNA"/>
</dbReference>
<keyword evidence="2" id="KW-1133">Transmembrane helix</keyword>
<dbReference type="InterPro" id="IPR010982">
    <property type="entry name" value="Lambda_DNA-bd_dom_sf"/>
</dbReference>
<dbReference type="Gene3D" id="1.10.260.40">
    <property type="entry name" value="lambda repressor-like DNA-binding domains"/>
    <property type="match status" value="1"/>
</dbReference>
<dbReference type="SMART" id="SM00530">
    <property type="entry name" value="HTH_XRE"/>
    <property type="match status" value="1"/>
</dbReference>
<accession>A0A9X8XGS1</accession>
<sequence length="123" mass="14016">MDKQTILALKLKDYRDKNGLTQAQLAEQLEVSDKTISKWENGETYPSKPNMLAISEQLGFCIETLLIESQEKNSRGLRIGNYLLDYFFLLMAIVFIIITITSHNIVFLSSVVICLIFGLKKIN</sequence>
<name>A0A9X8XGS1_STREQ</name>
<dbReference type="PROSITE" id="PS50943">
    <property type="entry name" value="HTH_CROC1"/>
    <property type="match status" value="1"/>
</dbReference>
<keyword evidence="2" id="KW-0812">Transmembrane</keyword>
<feature type="transmembrane region" description="Helical" evidence="2">
    <location>
        <begin position="86"/>
        <end position="119"/>
    </location>
</feature>